<protein>
    <submittedName>
        <fullName evidence="2">PQQ-binding-like beta-propeller repeat protein</fullName>
    </submittedName>
</protein>
<feature type="domain" description="Pyrrolo-quinoline quinone repeat" evidence="1">
    <location>
        <begin position="16"/>
        <end position="139"/>
    </location>
</feature>
<accession>A0ABX7NAL5</accession>
<evidence type="ECO:0000259" key="1">
    <source>
        <dbReference type="Pfam" id="PF13360"/>
    </source>
</evidence>
<evidence type="ECO:0000313" key="3">
    <source>
        <dbReference type="Proteomes" id="UP000663090"/>
    </source>
</evidence>
<evidence type="ECO:0000313" key="2">
    <source>
        <dbReference type="EMBL" id="QSQ15693.1"/>
    </source>
</evidence>
<dbReference type="InterPro" id="IPR011047">
    <property type="entry name" value="Quinoprotein_ADH-like_sf"/>
</dbReference>
<dbReference type="SUPFAM" id="SSF50998">
    <property type="entry name" value="Quinoprotein alcohol dehydrogenase-like"/>
    <property type="match status" value="1"/>
</dbReference>
<sequence length="161" mass="17094">MRETSSPSSLLITAFNGLVAAYDRADGATQWTFTVPGKSVPGARSRPTHAEAHDGWVFVLAGGSEGTLKKRVFIEVHALDYLTGQPLWTQRVEGSPTPTFAGGSMLVENGQVIVAYYDVLAAFAADSGALQWSRSSEHGGGGLHMPQLQLGVPGTRARQLL</sequence>
<dbReference type="Gene3D" id="2.130.10.10">
    <property type="entry name" value="YVTN repeat-like/Quinoprotein amine dehydrogenase"/>
    <property type="match status" value="1"/>
</dbReference>
<proteinExistence type="predicted"/>
<organism evidence="2 3">
    <name type="scientific">Myxococcus landrumensis</name>
    <dbReference type="NCBI Taxonomy" id="2813577"/>
    <lineage>
        <taxon>Bacteria</taxon>
        <taxon>Pseudomonadati</taxon>
        <taxon>Myxococcota</taxon>
        <taxon>Myxococcia</taxon>
        <taxon>Myxococcales</taxon>
        <taxon>Cystobacterineae</taxon>
        <taxon>Myxococcaceae</taxon>
        <taxon>Myxococcus</taxon>
    </lineage>
</organism>
<gene>
    <name evidence="2" type="ORF">JY572_06410</name>
</gene>
<dbReference type="RefSeq" id="WP_206717385.1">
    <property type="nucleotide sequence ID" value="NZ_CP071091.1"/>
</dbReference>
<dbReference type="EMBL" id="CP071091">
    <property type="protein sequence ID" value="QSQ15693.1"/>
    <property type="molecule type" value="Genomic_DNA"/>
</dbReference>
<keyword evidence="3" id="KW-1185">Reference proteome</keyword>
<dbReference type="InterPro" id="IPR015943">
    <property type="entry name" value="WD40/YVTN_repeat-like_dom_sf"/>
</dbReference>
<name>A0ABX7NAL5_9BACT</name>
<dbReference type="Pfam" id="PF13360">
    <property type="entry name" value="PQQ_2"/>
    <property type="match status" value="1"/>
</dbReference>
<reference evidence="2 3" key="1">
    <citation type="submission" date="2021-02" db="EMBL/GenBank/DDBJ databases">
        <title>De Novo genome assembly of isolated myxobacteria.</title>
        <authorList>
            <person name="Stevens D.C."/>
        </authorList>
    </citation>
    <scope>NUCLEOTIDE SEQUENCE [LARGE SCALE GENOMIC DNA]</scope>
    <source>
        <strain evidence="2 3">SCHIC003</strain>
    </source>
</reference>
<dbReference type="InterPro" id="IPR002372">
    <property type="entry name" value="PQQ_rpt_dom"/>
</dbReference>
<dbReference type="Proteomes" id="UP000663090">
    <property type="component" value="Chromosome"/>
</dbReference>